<sequence length="122" mass="13786">MTRLCHHAIAVSRQRKKISDLESVTLRFERQDFISMALQSPDNQGRYRISNHISYDSNDTTLSTCHRSLQTNREDIGSRISDPPIHKTRLFHHAITVIRRSGTIGPILVPPVGLGDVTLSAR</sequence>
<dbReference type="AlphaFoldDB" id="A0A4Y2X1W7"/>
<evidence type="ECO:0000313" key="1">
    <source>
        <dbReference type="EMBL" id="GBO42760.1"/>
    </source>
</evidence>
<accession>A0A4Y2X1W7</accession>
<protein>
    <submittedName>
        <fullName evidence="1">Uncharacterized protein</fullName>
    </submittedName>
</protein>
<evidence type="ECO:0000313" key="2">
    <source>
        <dbReference type="Proteomes" id="UP000499080"/>
    </source>
</evidence>
<reference evidence="1 2" key="1">
    <citation type="journal article" date="2019" name="Sci. Rep.">
        <title>Orb-weaving spider Araneus ventricosus genome elucidates the spidroin gene catalogue.</title>
        <authorList>
            <person name="Kono N."/>
            <person name="Nakamura H."/>
            <person name="Ohtoshi R."/>
            <person name="Moran D.A.P."/>
            <person name="Shinohara A."/>
            <person name="Yoshida Y."/>
            <person name="Fujiwara M."/>
            <person name="Mori M."/>
            <person name="Tomita M."/>
            <person name="Arakawa K."/>
        </authorList>
    </citation>
    <scope>NUCLEOTIDE SEQUENCE [LARGE SCALE GENOMIC DNA]</scope>
</reference>
<dbReference type="EMBL" id="BGPR01069004">
    <property type="protein sequence ID" value="GBO42760.1"/>
    <property type="molecule type" value="Genomic_DNA"/>
</dbReference>
<keyword evidence="2" id="KW-1185">Reference proteome</keyword>
<comment type="caution">
    <text evidence="1">The sequence shown here is derived from an EMBL/GenBank/DDBJ whole genome shotgun (WGS) entry which is preliminary data.</text>
</comment>
<name>A0A4Y2X1W7_ARAVE</name>
<dbReference type="Proteomes" id="UP000499080">
    <property type="component" value="Unassembled WGS sequence"/>
</dbReference>
<gene>
    <name evidence="1" type="ORF">AVEN_215088_1</name>
</gene>
<organism evidence="1 2">
    <name type="scientific">Araneus ventricosus</name>
    <name type="common">Orbweaver spider</name>
    <name type="synonym">Epeira ventricosa</name>
    <dbReference type="NCBI Taxonomy" id="182803"/>
    <lineage>
        <taxon>Eukaryota</taxon>
        <taxon>Metazoa</taxon>
        <taxon>Ecdysozoa</taxon>
        <taxon>Arthropoda</taxon>
        <taxon>Chelicerata</taxon>
        <taxon>Arachnida</taxon>
        <taxon>Araneae</taxon>
        <taxon>Araneomorphae</taxon>
        <taxon>Entelegynae</taxon>
        <taxon>Araneoidea</taxon>
        <taxon>Araneidae</taxon>
        <taxon>Araneus</taxon>
    </lineage>
</organism>
<proteinExistence type="predicted"/>